<comment type="caution">
    <text evidence="3">The sequence shown here is derived from an EMBL/GenBank/DDBJ whole genome shotgun (WGS) entry which is preliminary data.</text>
</comment>
<dbReference type="Pfam" id="PF01979">
    <property type="entry name" value="Amidohydro_1"/>
    <property type="match status" value="1"/>
</dbReference>
<evidence type="ECO:0000259" key="2">
    <source>
        <dbReference type="Pfam" id="PF01979"/>
    </source>
</evidence>
<dbReference type="Gene3D" id="1.20.58.520">
    <property type="entry name" value="Amidohydrolase"/>
    <property type="match status" value="1"/>
</dbReference>
<gene>
    <name evidence="3" type="ORF">D6851_02330</name>
</gene>
<name>A0A420ERL9_9SPHN</name>
<dbReference type="Proteomes" id="UP000284395">
    <property type="component" value="Unassembled WGS sequence"/>
</dbReference>
<dbReference type="InterPro" id="IPR032466">
    <property type="entry name" value="Metal_Hydrolase"/>
</dbReference>
<feature type="signal peptide" evidence="1">
    <location>
        <begin position="1"/>
        <end position="23"/>
    </location>
</feature>
<dbReference type="PANTHER" id="PTHR43135">
    <property type="entry name" value="ALPHA-D-RIBOSE 1-METHYLPHOSPHONATE 5-TRIPHOSPHATE DIPHOSPHATASE"/>
    <property type="match status" value="1"/>
</dbReference>
<keyword evidence="1" id="KW-0732">Signal</keyword>
<dbReference type="SUPFAM" id="SSF51556">
    <property type="entry name" value="Metallo-dependent hydrolases"/>
    <property type="match status" value="1"/>
</dbReference>
<feature type="domain" description="Amidohydrolase-related" evidence="2">
    <location>
        <begin position="85"/>
        <end position="411"/>
    </location>
</feature>
<protein>
    <submittedName>
        <fullName evidence="3">Amidohydrolase</fullName>
    </submittedName>
</protein>
<dbReference type="InterPro" id="IPR011059">
    <property type="entry name" value="Metal-dep_hydrolase_composite"/>
</dbReference>
<dbReference type="InterPro" id="IPR006680">
    <property type="entry name" value="Amidohydro-rel"/>
</dbReference>
<organism evidence="3 4">
    <name type="scientific">Altericroceibacterium spongiae</name>
    <dbReference type="NCBI Taxonomy" id="2320269"/>
    <lineage>
        <taxon>Bacteria</taxon>
        <taxon>Pseudomonadati</taxon>
        <taxon>Pseudomonadota</taxon>
        <taxon>Alphaproteobacteria</taxon>
        <taxon>Sphingomonadales</taxon>
        <taxon>Erythrobacteraceae</taxon>
        <taxon>Altericroceibacterium</taxon>
    </lineage>
</organism>
<keyword evidence="4" id="KW-1185">Reference proteome</keyword>
<dbReference type="PANTHER" id="PTHR43135:SF3">
    <property type="entry name" value="ALPHA-D-RIBOSE 1-METHYLPHOSPHONATE 5-TRIPHOSPHATE DIPHOSPHATASE"/>
    <property type="match status" value="1"/>
</dbReference>
<dbReference type="Gene3D" id="3.30.110.90">
    <property type="entry name" value="Amidohydrolase"/>
    <property type="match status" value="1"/>
</dbReference>
<evidence type="ECO:0000313" key="3">
    <source>
        <dbReference type="EMBL" id="RKF23329.1"/>
    </source>
</evidence>
<dbReference type="RefSeq" id="WP_120323233.1">
    <property type="nucleotide sequence ID" value="NZ_RAPF01000001.1"/>
</dbReference>
<dbReference type="EMBL" id="RAPF01000001">
    <property type="protein sequence ID" value="RKF23329.1"/>
    <property type="molecule type" value="Genomic_DNA"/>
</dbReference>
<dbReference type="GO" id="GO:0016810">
    <property type="term" value="F:hydrolase activity, acting on carbon-nitrogen (but not peptide) bonds"/>
    <property type="evidence" value="ECO:0007669"/>
    <property type="project" value="InterPro"/>
</dbReference>
<dbReference type="InterPro" id="IPR008979">
    <property type="entry name" value="Galactose-bd-like_sf"/>
</dbReference>
<evidence type="ECO:0000256" key="1">
    <source>
        <dbReference type="SAM" id="SignalP"/>
    </source>
</evidence>
<evidence type="ECO:0000313" key="4">
    <source>
        <dbReference type="Proteomes" id="UP000284395"/>
    </source>
</evidence>
<dbReference type="SUPFAM" id="SSF51338">
    <property type="entry name" value="Composite domain of metallo-dependent hydrolases"/>
    <property type="match status" value="1"/>
</dbReference>
<dbReference type="InterPro" id="IPR051781">
    <property type="entry name" value="Metallo-dep_Hydrolase"/>
</dbReference>
<feature type="chain" id="PRO_5019026798" evidence="1">
    <location>
        <begin position="24"/>
        <end position="600"/>
    </location>
</feature>
<accession>A0A420ERL9</accession>
<dbReference type="OrthoDB" id="8098664at2"/>
<dbReference type="Gene3D" id="3.40.50.10910">
    <property type="entry name" value="Amidohydrolase"/>
    <property type="match status" value="1"/>
</dbReference>
<dbReference type="AlphaFoldDB" id="A0A420ERL9"/>
<proteinExistence type="predicted"/>
<sequence length="600" mass="64518">MKRVLKTVLMSGLVMTAGAPSIAASGERLSAAQPLVITDAMIFDATGRDAYKGTVIIRDGRIAAVGSDIAVPAGMKRIDAQGEALLPGFFDVHTHWSPAGKPGTLPQIASAYIRKGITTVNDFHQQPEAFAPKRAWLETLAAPHVNFVARMSTPGGHGADWADVHTTKWVASPLSARREVDALQPYKPDYIKAFTDGWRYGMSPEESSMNFETLDALTDEAHKNGERVLSHTVTVERGVLAARAGVDVIAHSLQDRAIDDASVQAIRQDGTFYAPTLAIYEPRELLEKPSGDLTEEDRQRLRKWEFAQNNLRKLYAAGVPVALGTDAGIGHAVHGESSLHEMELMVEAGLSPKAALLAGTANSAMALGLLDDRGTIEPGKRADIVLLAGRPWENISDIRKVERVFVDGRPVVAPGLPLPAANEAEYLPPLPAVDLVDDFERSDGRSTLDTLRLADMDGGVERSAVVTNLVPRKEGGQALLLTAHMSPDDDAEGGVLIPLSRGSVQPMEAGDHAGIRFELKGEGTYSLVVNTLHGQWVAQVEGKPEWTSVQVPFSALESARSGRFAPETWTGKDLTEIGVIAHRPAGASAWAEIDNVGFYR</sequence>
<reference evidence="3 4" key="1">
    <citation type="submission" date="2018-09" db="EMBL/GenBank/DDBJ databases">
        <title>Altererythrobacter spongiae sp. nov., isolated from a marine sponge.</title>
        <authorList>
            <person name="Zhuang L."/>
            <person name="Luo L."/>
        </authorList>
    </citation>
    <scope>NUCLEOTIDE SEQUENCE [LARGE SCALE GENOMIC DNA]</scope>
    <source>
        <strain evidence="3 4">HN-Y73</strain>
    </source>
</reference>
<dbReference type="SUPFAM" id="SSF49785">
    <property type="entry name" value="Galactose-binding domain-like"/>
    <property type="match status" value="1"/>
</dbReference>
<keyword evidence="3" id="KW-0378">Hydrolase</keyword>
<dbReference type="Gene3D" id="2.30.40.10">
    <property type="entry name" value="Urease, subunit C, domain 1"/>
    <property type="match status" value="1"/>
</dbReference>